<name>A0A9X7VZ57_9BACL</name>
<sequence length="300" mass="32927">MNQPGLREQSTWTAIGLFVVLAAAAAFTPLTGLVVWLMPVPFIVLTVKSSKLLSLMLAAVMAGVLIAAGLGMATIVFTLGVYLVGWVMGEAMQSSDNAFPSLITGTLVFVMLSLVGLAFLYWSGFHFQSELLRQSELSLQMYQPALHLSPAQILQMSTNVVHTITTALPAILVILSFLVAVINYVAARAIAGIEQVSAQPLLSAWRLPSSVIWVYIVTTFCVVFNIGVSTPYLWSALNNAFMLTGFFIGVQGVAFIWRRIRHTSLRYFWIILITIAAVLLNSLFILIGLFDSMLYARRMR</sequence>
<dbReference type="PANTHER" id="PTHR41324:SF1">
    <property type="entry name" value="DUF2232 DOMAIN-CONTAINING PROTEIN"/>
    <property type="match status" value="1"/>
</dbReference>
<keyword evidence="1" id="KW-0472">Membrane</keyword>
<feature type="transmembrane region" description="Helical" evidence="1">
    <location>
        <begin position="212"/>
        <end position="234"/>
    </location>
</feature>
<protein>
    <submittedName>
        <fullName evidence="2">DUF2232 domain-containing protein</fullName>
    </submittedName>
</protein>
<evidence type="ECO:0000256" key="1">
    <source>
        <dbReference type="SAM" id="Phobius"/>
    </source>
</evidence>
<dbReference type="RefSeq" id="WP_206657050.1">
    <property type="nucleotide sequence ID" value="NZ_CP071182.1"/>
</dbReference>
<dbReference type="Proteomes" id="UP000663505">
    <property type="component" value="Chromosome"/>
</dbReference>
<keyword evidence="1" id="KW-0812">Transmembrane</keyword>
<feature type="transmembrane region" description="Helical" evidence="1">
    <location>
        <begin position="167"/>
        <end position="191"/>
    </location>
</feature>
<feature type="transmembrane region" description="Helical" evidence="1">
    <location>
        <begin position="99"/>
        <end position="122"/>
    </location>
</feature>
<accession>A0A9X7VZ57</accession>
<dbReference type="PANTHER" id="PTHR41324">
    <property type="entry name" value="MEMBRANE PROTEIN-RELATED"/>
    <property type="match status" value="1"/>
</dbReference>
<evidence type="ECO:0000313" key="3">
    <source>
        <dbReference type="Proteomes" id="UP000663505"/>
    </source>
</evidence>
<feature type="transmembrane region" description="Helical" evidence="1">
    <location>
        <begin position="12"/>
        <end position="37"/>
    </location>
</feature>
<feature type="transmembrane region" description="Helical" evidence="1">
    <location>
        <begin position="269"/>
        <end position="290"/>
    </location>
</feature>
<reference evidence="2 3" key="1">
    <citation type="submission" date="2021-02" db="EMBL/GenBank/DDBJ databases">
        <title>Alicyclobacillus curvatus sp. nov. and Alicyclobacillus mengziensis sp. nov., two acidophilic bacteria isolated from acid mine drainage.</title>
        <authorList>
            <person name="Huang Y."/>
        </authorList>
    </citation>
    <scope>NUCLEOTIDE SEQUENCE [LARGE SCALE GENOMIC DNA]</scope>
    <source>
        <strain evidence="2 3">S30H14</strain>
    </source>
</reference>
<proteinExistence type="predicted"/>
<dbReference type="Pfam" id="PF09991">
    <property type="entry name" value="DUF2232"/>
    <property type="match status" value="1"/>
</dbReference>
<organism evidence="2 3">
    <name type="scientific">Alicyclobacillus mengziensis</name>
    <dbReference type="NCBI Taxonomy" id="2931921"/>
    <lineage>
        <taxon>Bacteria</taxon>
        <taxon>Bacillati</taxon>
        <taxon>Bacillota</taxon>
        <taxon>Bacilli</taxon>
        <taxon>Bacillales</taxon>
        <taxon>Alicyclobacillaceae</taxon>
        <taxon>Alicyclobacillus</taxon>
    </lineage>
</organism>
<feature type="transmembrane region" description="Helical" evidence="1">
    <location>
        <begin position="240"/>
        <end position="257"/>
    </location>
</feature>
<dbReference type="KEGG" id="afx:JZ786_01220"/>
<keyword evidence="3" id="KW-1185">Reference proteome</keyword>
<dbReference type="EMBL" id="CP071182">
    <property type="protein sequence ID" value="QSO47706.1"/>
    <property type="molecule type" value="Genomic_DNA"/>
</dbReference>
<feature type="transmembrane region" description="Helical" evidence="1">
    <location>
        <begin position="57"/>
        <end position="87"/>
    </location>
</feature>
<dbReference type="InterPro" id="IPR018710">
    <property type="entry name" value="DUF2232"/>
</dbReference>
<dbReference type="AlphaFoldDB" id="A0A9X7VZ57"/>
<evidence type="ECO:0000313" key="2">
    <source>
        <dbReference type="EMBL" id="QSO47706.1"/>
    </source>
</evidence>
<gene>
    <name evidence="2" type="ORF">JZ786_01220</name>
</gene>
<keyword evidence="1" id="KW-1133">Transmembrane helix</keyword>